<gene>
    <name evidence="12" type="primary">LOC108733896</name>
</gene>
<evidence type="ECO:0000256" key="1">
    <source>
        <dbReference type="ARBA" id="ARBA00004613"/>
    </source>
</evidence>
<evidence type="ECO:0000256" key="9">
    <source>
        <dbReference type="SAM" id="SignalP"/>
    </source>
</evidence>
<evidence type="ECO:0000313" key="12">
    <source>
        <dbReference type="RefSeq" id="XP_025835652.1"/>
    </source>
</evidence>
<dbReference type="PRINTS" id="PR00722">
    <property type="entry name" value="CHYMOTRYPSIN"/>
</dbReference>
<reference evidence="12" key="1">
    <citation type="submission" date="2025-08" db="UniProtKB">
        <authorList>
            <consortium name="RefSeq"/>
        </authorList>
    </citation>
    <scope>IDENTIFICATION</scope>
    <source>
        <tissue evidence="12">Entire body</tissue>
    </source>
</reference>
<evidence type="ECO:0000256" key="5">
    <source>
        <dbReference type="ARBA" id="ARBA00022801"/>
    </source>
</evidence>
<dbReference type="InParanoid" id="A0A7F5RI23"/>
<dbReference type="PANTHER" id="PTHR24276">
    <property type="entry name" value="POLYSERASE-RELATED"/>
    <property type="match status" value="1"/>
</dbReference>
<evidence type="ECO:0000313" key="11">
    <source>
        <dbReference type="Proteomes" id="UP000192223"/>
    </source>
</evidence>
<evidence type="ECO:0000259" key="10">
    <source>
        <dbReference type="PROSITE" id="PS50240"/>
    </source>
</evidence>
<evidence type="ECO:0000256" key="3">
    <source>
        <dbReference type="ARBA" id="ARBA00022525"/>
    </source>
</evidence>
<keyword evidence="7" id="KW-1015">Disulfide bond</keyword>
<keyword evidence="5 8" id="KW-0378">Hydrolase</keyword>
<evidence type="ECO:0000256" key="4">
    <source>
        <dbReference type="ARBA" id="ARBA00022670"/>
    </source>
</evidence>
<dbReference type="Gene3D" id="2.40.10.10">
    <property type="entry name" value="Trypsin-like serine proteases"/>
    <property type="match status" value="2"/>
</dbReference>
<accession>A0A7F5RI23</accession>
<dbReference type="InterPro" id="IPR018114">
    <property type="entry name" value="TRYPSIN_HIS"/>
</dbReference>
<dbReference type="InterPro" id="IPR001254">
    <property type="entry name" value="Trypsin_dom"/>
</dbReference>
<protein>
    <submittedName>
        <fullName evidence="12">Brain-specific serine protease 4-like</fullName>
    </submittedName>
</protein>
<proteinExistence type="inferred from homology"/>
<keyword evidence="6 8" id="KW-0720">Serine protease</keyword>
<sequence length="511" mass="54868">MKVFLFITLVSLLLGIGALPRQFDIAEDEVRIVGGNATTIEKFPYLAQLRLDNNFECGSCIISPKWVLTAGHCVYGYRDLIDNITLFVGVTEFDQTGNEAINLAKLYIHPLYNETTQDYDISILLLKKHLVFGEKVNSIALAPPNVVLPVGTMATVAGWGTLSFNGALPTQLQEVNVPIISNEECARLYVGSNDTWVFDRNLCAGYPQGGKDACNGDSGGPLTVNGVLYGLVSSGTACALPGLPGTYTNVSSVRSYITSVTGRVWAFPTQSDIDIVEDEGRIVGGNVTTIDKFPYIAQLYIANEFSCGACIISPKWVLTAAHCTYEENASNVTLRVGASRFNQVANEAIIVAEIHIHPLYNDSTIDYDIGILLLNKDLIFGTRVASIDLPRSNVVLPAGTLATVVGWGTLAYNGTYPTQLQAVTMHIVSNEECARRYLGKNETYVTDRNLCAGEKKGGKDACSGDSGGPLTVNGVLYGLVSGGMGCADARYPGTYTNVSSVRSYITSVTGL</sequence>
<dbReference type="InterPro" id="IPR050430">
    <property type="entry name" value="Peptidase_S1"/>
</dbReference>
<evidence type="ECO:0000256" key="7">
    <source>
        <dbReference type="ARBA" id="ARBA00023157"/>
    </source>
</evidence>
<evidence type="ECO:0000256" key="2">
    <source>
        <dbReference type="ARBA" id="ARBA00007664"/>
    </source>
</evidence>
<dbReference type="InterPro" id="IPR033116">
    <property type="entry name" value="TRYPSIN_SER"/>
</dbReference>
<dbReference type="RefSeq" id="XP_025835652.1">
    <property type="nucleotide sequence ID" value="XM_025979867.1"/>
</dbReference>
<dbReference type="InterPro" id="IPR043504">
    <property type="entry name" value="Peptidase_S1_PA_chymotrypsin"/>
</dbReference>
<dbReference type="CDD" id="cd00190">
    <property type="entry name" value="Tryp_SPc"/>
    <property type="match status" value="2"/>
</dbReference>
<dbReference type="PANTHER" id="PTHR24276:SF91">
    <property type="entry name" value="AT26814P-RELATED"/>
    <property type="match status" value="1"/>
</dbReference>
<dbReference type="PROSITE" id="PS50240">
    <property type="entry name" value="TRYPSIN_DOM"/>
    <property type="match status" value="2"/>
</dbReference>
<comment type="similarity">
    <text evidence="2">Belongs to the peptidase S1 family.</text>
</comment>
<dbReference type="GeneID" id="108733896"/>
<dbReference type="AlphaFoldDB" id="A0A7F5RI23"/>
<keyword evidence="11" id="KW-1185">Reference proteome</keyword>
<name>A0A7F5RI23_AGRPL</name>
<evidence type="ECO:0000256" key="6">
    <source>
        <dbReference type="ARBA" id="ARBA00022825"/>
    </source>
</evidence>
<dbReference type="SMART" id="SM00020">
    <property type="entry name" value="Tryp_SPc"/>
    <property type="match status" value="2"/>
</dbReference>
<feature type="domain" description="Peptidase S1" evidence="10">
    <location>
        <begin position="282"/>
        <end position="510"/>
    </location>
</feature>
<dbReference type="GO" id="GO:0004252">
    <property type="term" value="F:serine-type endopeptidase activity"/>
    <property type="evidence" value="ECO:0007669"/>
    <property type="project" value="InterPro"/>
</dbReference>
<dbReference type="SUPFAM" id="SSF50494">
    <property type="entry name" value="Trypsin-like serine proteases"/>
    <property type="match status" value="2"/>
</dbReference>
<keyword evidence="4 8" id="KW-0645">Protease</keyword>
<dbReference type="InterPro" id="IPR009003">
    <property type="entry name" value="Peptidase_S1_PA"/>
</dbReference>
<comment type="subcellular location">
    <subcellularLocation>
        <location evidence="1">Secreted</location>
    </subcellularLocation>
</comment>
<dbReference type="Proteomes" id="UP000192223">
    <property type="component" value="Unplaced"/>
</dbReference>
<dbReference type="PROSITE" id="PS00134">
    <property type="entry name" value="TRYPSIN_HIS"/>
    <property type="match status" value="2"/>
</dbReference>
<dbReference type="GO" id="GO:0005576">
    <property type="term" value="C:extracellular region"/>
    <property type="evidence" value="ECO:0007669"/>
    <property type="project" value="UniProtKB-SubCell"/>
</dbReference>
<dbReference type="Pfam" id="PF00089">
    <property type="entry name" value="Trypsin"/>
    <property type="match status" value="2"/>
</dbReference>
<feature type="chain" id="PRO_5028873534" evidence="9">
    <location>
        <begin position="19"/>
        <end position="511"/>
    </location>
</feature>
<organism evidence="11 12">
    <name type="scientific">Agrilus planipennis</name>
    <name type="common">Emerald ash borer</name>
    <name type="synonym">Agrilus marcopoli</name>
    <dbReference type="NCBI Taxonomy" id="224129"/>
    <lineage>
        <taxon>Eukaryota</taxon>
        <taxon>Metazoa</taxon>
        <taxon>Ecdysozoa</taxon>
        <taxon>Arthropoda</taxon>
        <taxon>Hexapoda</taxon>
        <taxon>Insecta</taxon>
        <taxon>Pterygota</taxon>
        <taxon>Neoptera</taxon>
        <taxon>Endopterygota</taxon>
        <taxon>Coleoptera</taxon>
        <taxon>Polyphaga</taxon>
        <taxon>Elateriformia</taxon>
        <taxon>Buprestoidea</taxon>
        <taxon>Buprestidae</taxon>
        <taxon>Agrilinae</taxon>
        <taxon>Agrilus</taxon>
    </lineage>
</organism>
<dbReference type="GO" id="GO:0016485">
    <property type="term" value="P:protein processing"/>
    <property type="evidence" value="ECO:0007669"/>
    <property type="project" value="UniProtKB-ARBA"/>
</dbReference>
<dbReference type="FunFam" id="2.40.10.10:FF:000047">
    <property type="entry name" value="Trypsin eta"/>
    <property type="match status" value="2"/>
</dbReference>
<dbReference type="KEGG" id="apln:108733896"/>
<keyword evidence="3" id="KW-0964">Secreted</keyword>
<feature type="signal peptide" evidence="9">
    <location>
        <begin position="1"/>
        <end position="18"/>
    </location>
</feature>
<feature type="domain" description="Peptidase S1" evidence="10">
    <location>
        <begin position="32"/>
        <end position="262"/>
    </location>
</feature>
<keyword evidence="9" id="KW-0732">Signal</keyword>
<dbReference type="OrthoDB" id="10051896at2759"/>
<dbReference type="InterPro" id="IPR001314">
    <property type="entry name" value="Peptidase_S1A"/>
</dbReference>
<dbReference type="PROSITE" id="PS00135">
    <property type="entry name" value="TRYPSIN_SER"/>
    <property type="match status" value="2"/>
</dbReference>
<evidence type="ECO:0000256" key="8">
    <source>
        <dbReference type="RuleBase" id="RU363034"/>
    </source>
</evidence>